<reference evidence="1" key="1">
    <citation type="submission" date="2021-01" db="EMBL/GenBank/DDBJ databases">
        <authorList>
            <consortium name="Genoscope - CEA"/>
            <person name="William W."/>
        </authorList>
    </citation>
    <scope>NUCLEOTIDE SEQUENCE</scope>
</reference>
<dbReference type="EMBL" id="CAJJDN010000095">
    <property type="protein sequence ID" value="CAD8110244.1"/>
    <property type="molecule type" value="Genomic_DNA"/>
</dbReference>
<proteinExistence type="predicted"/>
<protein>
    <submittedName>
        <fullName evidence="1">Uncharacterized protein</fullName>
    </submittedName>
</protein>
<organism evidence="1 2">
    <name type="scientific">Paramecium sonneborni</name>
    <dbReference type="NCBI Taxonomy" id="65129"/>
    <lineage>
        <taxon>Eukaryota</taxon>
        <taxon>Sar</taxon>
        <taxon>Alveolata</taxon>
        <taxon>Ciliophora</taxon>
        <taxon>Intramacronucleata</taxon>
        <taxon>Oligohymenophorea</taxon>
        <taxon>Peniculida</taxon>
        <taxon>Parameciidae</taxon>
        <taxon>Paramecium</taxon>
    </lineage>
</organism>
<name>A0A8S1Q507_9CILI</name>
<dbReference type="Proteomes" id="UP000692954">
    <property type="component" value="Unassembled WGS sequence"/>
</dbReference>
<keyword evidence="2" id="KW-1185">Reference proteome</keyword>
<gene>
    <name evidence="1" type="ORF">PSON_ATCC_30995.1.T0950128</name>
</gene>
<evidence type="ECO:0000313" key="1">
    <source>
        <dbReference type="EMBL" id="CAD8110244.1"/>
    </source>
</evidence>
<evidence type="ECO:0000313" key="2">
    <source>
        <dbReference type="Proteomes" id="UP000692954"/>
    </source>
</evidence>
<dbReference type="AlphaFoldDB" id="A0A8S1Q507"/>
<accession>A0A8S1Q507</accession>
<comment type="caution">
    <text evidence="1">The sequence shown here is derived from an EMBL/GenBank/DDBJ whole genome shotgun (WGS) entry which is preliminary data.</text>
</comment>
<sequence length="79" mass="9721">MRTELIARNFKKVKIMIYLIIKYELYYARLTFKVTLRKILQINNKLLKNQIRKNTKQIKSFNICRITKKVQSRMEELKK</sequence>